<dbReference type="EMBL" id="BAAFSF010000004">
    <property type="protein sequence ID" value="GAB1252207.1"/>
    <property type="molecule type" value="Genomic_DNA"/>
</dbReference>
<evidence type="ECO:0000313" key="2">
    <source>
        <dbReference type="Proteomes" id="UP001628220"/>
    </source>
</evidence>
<proteinExistence type="predicted"/>
<dbReference type="Proteomes" id="UP001628220">
    <property type="component" value="Unassembled WGS sequence"/>
</dbReference>
<reference evidence="1 2" key="1">
    <citation type="journal article" date="2025" name="Int. J. Syst. Evol. Microbiol.">
        <title>Desulfovibrio falkowii sp. nov., Porphyromonas miyakawae sp. nov., Mediterraneibacter flintii sp. nov. and Owariibacterium komagatae gen. nov., sp. nov., isolated from human faeces.</title>
        <authorList>
            <person name="Hamaguchi T."/>
            <person name="Ohara M."/>
            <person name="Hisatomi A."/>
            <person name="Sekiguchi K."/>
            <person name="Takeda J.I."/>
            <person name="Ueyama J."/>
            <person name="Ito M."/>
            <person name="Nishiwaki H."/>
            <person name="Ogi T."/>
            <person name="Hirayama M."/>
            <person name="Ohkuma M."/>
            <person name="Sakamoto M."/>
            <person name="Ohno K."/>
        </authorList>
    </citation>
    <scope>NUCLEOTIDE SEQUENCE [LARGE SCALE GENOMIC DNA]</scope>
    <source>
        <strain evidence="1 2">13CB11C</strain>
    </source>
</reference>
<dbReference type="GO" id="GO:0016746">
    <property type="term" value="F:acyltransferase activity"/>
    <property type="evidence" value="ECO:0007669"/>
    <property type="project" value="UniProtKB-KW"/>
</dbReference>
<evidence type="ECO:0000313" key="1">
    <source>
        <dbReference type="EMBL" id="GAB1252207.1"/>
    </source>
</evidence>
<sequence length="397" mass="44996">MSCIDYDHTTLERIRPYRDEEVPEIVRTLLSDDEFNQLMKGLFPPLGEALLKKLPSIQSIYSFKFEIVAPVLQAIAKQTAFSVDLSGKKRMGGDVPATFITNHRDIILDSAFLNLLLKEANYRMPRVAIGDNLLLRPWIRHVVRLADSAIVERSLSPKAFLTSATAFSYFLAQSISVDKASFWIAQREGRAKDNEDTTQPAILKMMTLGGEGAPVERLRTLNLVPVSISYEFDPCDYLKAKELLARATTGSYTKSKNEDMISMRQGLLGQKGRVHFTIGTPVNTFLNTGTCDNLSANELYRTIAGYIDRQIHTHYRLYPNNFIAEDLLQASCYNYGEGQYSGQERNDFEDYLAQRVALANLSEENEPFLRRIMLSMYARPLINYRMAAKAEQLSKDL</sequence>
<comment type="caution">
    <text evidence="1">The sequence shown here is derived from an EMBL/GenBank/DDBJ whole genome shotgun (WGS) entry which is preliminary data.</text>
</comment>
<name>A0ABQ0E3H6_9PORP</name>
<dbReference type="RefSeq" id="WP_411915968.1">
    <property type="nucleotide sequence ID" value="NZ_BAAFSF010000004.1"/>
</dbReference>
<dbReference type="PANTHER" id="PTHR30068:SF3">
    <property type="entry name" value="PHOSPHOLIPID_GLYCEROL ACYLTRANSFERASE DOMAIN-CONTAINING PROTEIN"/>
    <property type="match status" value="1"/>
</dbReference>
<protein>
    <submittedName>
        <fullName evidence="1">1-acyl-sn-glycerol-3-phosphate acyltransferase</fullName>
    </submittedName>
</protein>
<accession>A0ABQ0E3H6</accession>
<gene>
    <name evidence="1" type="ORF">Tsumi_13130</name>
</gene>
<keyword evidence="2" id="KW-1185">Reference proteome</keyword>
<keyword evidence="1" id="KW-0808">Transferase</keyword>
<dbReference type="PANTHER" id="PTHR30068">
    <property type="entry name" value="URONATE ISOMERASE"/>
    <property type="match status" value="1"/>
</dbReference>
<keyword evidence="1" id="KW-0012">Acyltransferase</keyword>
<organism evidence="1 2">
    <name type="scientific">Porphyromonas miyakawae</name>
    <dbReference type="NCBI Taxonomy" id="3137470"/>
    <lineage>
        <taxon>Bacteria</taxon>
        <taxon>Pseudomonadati</taxon>
        <taxon>Bacteroidota</taxon>
        <taxon>Bacteroidia</taxon>
        <taxon>Bacteroidales</taxon>
        <taxon>Porphyromonadaceae</taxon>
        <taxon>Porphyromonas</taxon>
    </lineage>
</organism>